<dbReference type="RefSeq" id="WP_044509242.1">
    <property type="nucleotide sequence ID" value="NZ_AP022568.1"/>
</dbReference>
<reference evidence="2 3" key="1">
    <citation type="submission" date="2017-03" db="EMBL/GenBank/DDBJ databases">
        <title>Genomic insights into Mycobacterium simiae human colonization.</title>
        <authorList>
            <person name="Steffani J.L."/>
            <person name="Brunck M.E."/>
            <person name="Cruz E."/>
            <person name="Montiel R."/>
            <person name="Barona F."/>
        </authorList>
    </citation>
    <scope>NUCLEOTIDE SEQUENCE [LARGE SCALE GENOMIC DNA]</scope>
    <source>
        <strain evidence="2 3">MsiGto</strain>
    </source>
</reference>
<name>A0A1X0Y566_MYCSI</name>
<dbReference type="Proteomes" id="UP000193040">
    <property type="component" value="Unassembled WGS sequence"/>
</dbReference>
<dbReference type="InterPro" id="IPR036390">
    <property type="entry name" value="WH_DNA-bd_sf"/>
</dbReference>
<gene>
    <name evidence="2" type="ORF">B5M45_15000</name>
</gene>
<keyword evidence="3" id="KW-1185">Reference proteome</keyword>
<dbReference type="AlphaFoldDB" id="A0A1X0Y566"/>
<dbReference type="STRING" id="1784.VC42_15395"/>
<dbReference type="InterPro" id="IPR036388">
    <property type="entry name" value="WH-like_DNA-bd_sf"/>
</dbReference>
<dbReference type="EMBL" id="MZZM01000018">
    <property type="protein sequence ID" value="ORJ60184.1"/>
    <property type="molecule type" value="Genomic_DNA"/>
</dbReference>
<proteinExistence type="predicted"/>
<feature type="region of interest" description="Disordered" evidence="1">
    <location>
        <begin position="193"/>
        <end position="215"/>
    </location>
</feature>
<feature type="compositionally biased region" description="Basic residues" evidence="1">
    <location>
        <begin position="200"/>
        <end position="215"/>
    </location>
</feature>
<organism evidence="2 3">
    <name type="scientific">Mycobacterium simiae</name>
    <name type="common">Mycobacterium habana</name>
    <dbReference type="NCBI Taxonomy" id="1784"/>
    <lineage>
        <taxon>Bacteria</taxon>
        <taxon>Bacillati</taxon>
        <taxon>Actinomycetota</taxon>
        <taxon>Actinomycetes</taxon>
        <taxon>Mycobacteriales</taxon>
        <taxon>Mycobacteriaceae</taxon>
        <taxon>Mycobacterium</taxon>
        <taxon>Mycobacterium simiae complex</taxon>
    </lineage>
</organism>
<evidence type="ECO:0000256" key="1">
    <source>
        <dbReference type="SAM" id="MobiDB-lite"/>
    </source>
</evidence>
<protein>
    <submittedName>
        <fullName evidence="2">MarR family transcriptional regulator</fullName>
    </submittedName>
</protein>
<dbReference type="SUPFAM" id="SSF46785">
    <property type="entry name" value="Winged helix' DNA-binding domain"/>
    <property type="match status" value="1"/>
</dbReference>
<evidence type="ECO:0000313" key="3">
    <source>
        <dbReference type="Proteomes" id="UP000193040"/>
    </source>
</evidence>
<evidence type="ECO:0000313" key="2">
    <source>
        <dbReference type="EMBL" id="ORJ60184.1"/>
    </source>
</evidence>
<comment type="caution">
    <text evidence="2">The sequence shown here is derived from an EMBL/GenBank/DDBJ whole genome shotgun (WGS) entry which is preliminary data.</text>
</comment>
<dbReference type="Gene3D" id="1.10.10.10">
    <property type="entry name" value="Winged helix-like DNA-binding domain superfamily/Winged helix DNA-binding domain"/>
    <property type="match status" value="1"/>
</dbReference>
<accession>A0A1X0Y566</accession>
<sequence>MSPRRSTDGLPVTAYLVLGVLAANDEQLTAGEIKMRAELSVGHFYWSPSVSHVRRELNRLLVRGLVAEIGAQSGRRAITLYETTDSGLAALRRWVQHFPGDEQVVIKHPVILRTWLARGEDPERIVDTLDRHLEATRARLDEALWSRQRSRELGITEEPEHRFSFAVLDYAIRGLYAEISNIAQLRDEIAGGTSRDPVRRVPRTKGQIRRREHRG</sequence>